<keyword evidence="3 8" id="KW-0813">Transport</keyword>
<comment type="caution">
    <text evidence="10">The sequence shown here is derived from an EMBL/GenBank/DDBJ whole genome shotgun (WGS) entry which is preliminary data.</text>
</comment>
<evidence type="ECO:0000256" key="1">
    <source>
        <dbReference type="ARBA" id="ARBA00004651"/>
    </source>
</evidence>
<keyword evidence="4 8" id="KW-1003">Cell membrane</keyword>
<dbReference type="InterPro" id="IPR024529">
    <property type="entry name" value="ECF_trnsprt_substrate-spec"/>
</dbReference>
<dbReference type="RefSeq" id="WP_263072979.1">
    <property type="nucleotide sequence ID" value="NZ_JAOUSF010000003.1"/>
</dbReference>
<dbReference type="Pfam" id="PF12822">
    <property type="entry name" value="ECF_trnsprt"/>
    <property type="match status" value="1"/>
</dbReference>
<evidence type="ECO:0000256" key="7">
    <source>
        <dbReference type="ARBA" id="ARBA00023136"/>
    </source>
</evidence>
<gene>
    <name evidence="10" type="ORF">OEV98_09220</name>
</gene>
<feature type="transmembrane region" description="Helical" evidence="9">
    <location>
        <begin position="112"/>
        <end position="132"/>
    </location>
</feature>
<reference evidence="10" key="1">
    <citation type="submission" date="2022-10" db="EMBL/GenBank/DDBJ databases">
        <title>Description of Fervidibacillus gen. nov. in the family Fervidibacillaceae fam. nov. with two species, Fervidibacillus albus sp. nov., and Fervidibacillus halotolerans sp. nov., isolated from tidal flat sediments.</title>
        <authorList>
            <person name="Kwon K.K."/>
            <person name="Yang S.-H."/>
        </authorList>
    </citation>
    <scope>NUCLEOTIDE SEQUENCE</scope>
    <source>
        <strain evidence="10">JCM 19140</strain>
    </source>
</reference>
<dbReference type="GO" id="GO:0032217">
    <property type="term" value="F:riboflavin transmembrane transporter activity"/>
    <property type="evidence" value="ECO:0007669"/>
    <property type="project" value="UniProtKB-UniRule"/>
</dbReference>
<accession>A0AAE3ISN6</accession>
<evidence type="ECO:0000256" key="4">
    <source>
        <dbReference type="ARBA" id="ARBA00022475"/>
    </source>
</evidence>
<protein>
    <recommendedName>
        <fullName evidence="8">Riboflavin transporter</fullName>
    </recommendedName>
</protein>
<comment type="similarity">
    <text evidence="2 8">Belongs to the prokaryotic riboflavin transporter (P-RFT) (TC 2.A.87) family.</text>
</comment>
<dbReference type="PIRSF" id="PIRSF037778">
    <property type="entry name" value="UCP037778_transp_RibU"/>
    <property type="match status" value="1"/>
</dbReference>
<name>A0AAE3ISN6_9BACI</name>
<feature type="transmembrane region" description="Helical" evidence="9">
    <location>
        <begin position="152"/>
        <end position="173"/>
    </location>
</feature>
<feature type="transmembrane region" description="Helical" evidence="9">
    <location>
        <begin position="6"/>
        <end position="25"/>
    </location>
</feature>
<keyword evidence="11" id="KW-1185">Reference proteome</keyword>
<keyword evidence="6 9" id="KW-1133">Transmembrane helix</keyword>
<proteinExistence type="inferred from homology"/>
<evidence type="ECO:0000313" key="11">
    <source>
        <dbReference type="Proteomes" id="UP001209318"/>
    </source>
</evidence>
<comment type="function">
    <text evidence="8">Probably a riboflavin-binding protein that interacts with the energy-coupling factor (ECF) ABC-transporter complex.</text>
</comment>
<keyword evidence="5 9" id="KW-0812">Transmembrane</keyword>
<organism evidence="10 11">
    <name type="scientific">Perspicuibacillus lycopersici</name>
    <dbReference type="NCBI Taxonomy" id="1325689"/>
    <lineage>
        <taxon>Bacteria</taxon>
        <taxon>Bacillati</taxon>
        <taxon>Bacillota</taxon>
        <taxon>Bacilli</taxon>
        <taxon>Bacillales</taxon>
        <taxon>Bacillaceae</taxon>
        <taxon>Perspicuibacillus</taxon>
    </lineage>
</organism>
<evidence type="ECO:0000256" key="9">
    <source>
        <dbReference type="SAM" id="Phobius"/>
    </source>
</evidence>
<dbReference type="AlphaFoldDB" id="A0AAE3ISN6"/>
<keyword evidence="7 8" id="KW-0472">Membrane</keyword>
<evidence type="ECO:0000256" key="8">
    <source>
        <dbReference type="PIRNR" id="PIRNR037778"/>
    </source>
</evidence>
<evidence type="ECO:0000256" key="5">
    <source>
        <dbReference type="ARBA" id="ARBA00022692"/>
    </source>
</evidence>
<feature type="transmembrane region" description="Helical" evidence="9">
    <location>
        <begin position="83"/>
        <end position="100"/>
    </location>
</feature>
<dbReference type="GO" id="GO:0005886">
    <property type="term" value="C:plasma membrane"/>
    <property type="evidence" value="ECO:0007669"/>
    <property type="project" value="UniProtKB-SubCell"/>
</dbReference>
<dbReference type="Gene3D" id="1.10.1760.20">
    <property type="match status" value="1"/>
</dbReference>
<dbReference type="PANTHER" id="PTHR38438">
    <property type="entry name" value="RIBOFLAVIN TRANSPORTER RIBU"/>
    <property type="match status" value="1"/>
</dbReference>
<dbReference type="InterPro" id="IPR025720">
    <property type="entry name" value="RibU"/>
</dbReference>
<evidence type="ECO:0000313" key="10">
    <source>
        <dbReference type="EMBL" id="MCU9613741.1"/>
    </source>
</evidence>
<dbReference type="EMBL" id="JAOUSF010000003">
    <property type="protein sequence ID" value="MCU9613741.1"/>
    <property type="molecule type" value="Genomic_DNA"/>
</dbReference>
<dbReference type="PANTHER" id="PTHR38438:SF1">
    <property type="entry name" value="RIBOFLAVIN TRANSPORTER RIBU"/>
    <property type="match status" value="1"/>
</dbReference>
<comment type="subcellular location">
    <subcellularLocation>
        <location evidence="1">Cell membrane</location>
        <topology evidence="1">Multi-pass membrane protein</topology>
    </subcellularLocation>
</comment>
<evidence type="ECO:0000256" key="6">
    <source>
        <dbReference type="ARBA" id="ARBA00022989"/>
    </source>
</evidence>
<dbReference type="Proteomes" id="UP001209318">
    <property type="component" value="Unassembled WGS sequence"/>
</dbReference>
<sequence length="189" mass="21134">MKKLNIKAFVSIGMLSAVAFVLMLLDFPLPMFPSFLKIDFSDIPALIAAIIMGPMAGVLVELFKNLLDLLTTGSVTGIPVGHIANFVTGVIFILPTYYIYKKIKSQKGLTIALIAGTLITAIMMSVLNYFVFLPMYAVFMNYEVPSEWVVSFILPFNILKGIMMSIVFLILFVKMQNWISKQQSSFNRL</sequence>
<evidence type="ECO:0000256" key="3">
    <source>
        <dbReference type="ARBA" id="ARBA00022448"/>
    </source>
</evidence>
<evidence type="ECO:0000256" key="2">
    <source>
        <dbReference type="ARBA" id="ARBA00005540"/>
    </source>
</evidence>
<feature type="transmembrane region" description="Helical" evidence="9">
    <location>
        <begin position="45"/>
        <end position="63"/>
    </location>
</feature>